<evidence type="ECO:0000313" key="2">
    <source>
        <dbReference type="EMBL" id="QHT19373.1"/>
    </source>
</evidence>
<name>A0A6C0DT34_9ZZZZ</name>
<feature type="compositionally biased region" description="Basic residues" evidence="1">
    <location>
        <begin position="64"/>
        <end position="79"/>
    </location>
</feature>
<protein>
    <submittedName>
        <fullName evidence="2">Uncharacterized protein</fullName>
    </submittedName>
</protein>
<dbReference type="AlphaFoldDB" id="A0A6C0DT34"/>
<sequence length="79" mass="9004">MPRTRSRRQTRRRGGGCNVAPKGYTGAWHYEGNVKCKGDPPSNNNNGRNAAMAYTMKAYSPNGGRRRRGTRRSTRRSFW</sequence>
<feature type="region of interest" description="Disordered" evidence="1">
    <location>
        <begin position="1"/>
        <end position="20"/>
    </location>
</feature>
<proteinExistence type="predicted"/>
<reference evidence="2" key="1">
    <citation type="journal article" date="2020" name="Nature">
        <title>Giant virus diversity and host interactions through global metagenomics.</title>
        <authorList>
            <person name="Schulz F."/>
            <person name="Roux S."/>
            <person name="Paez-Espino D."/>
            <person name="Jungbluth S."/>
            <person name="Walsh D.A."/>
            <person name="Denef V.J."/>
            <person name="McMahon K.D."/>
            <person name="Konstantinidis K.T."/>
            <person name="Eloe-Fadrosh E.A."/>
            <person name="Kyrpides N.C."/>
            <person name="Woyke T."/>
        </authorList>
    </citation>
    <scope>NUCLEOTIDE SEQUENCE</scope>
    <source>
        <strain evidence="2">GVMAG-M-3300023174-57</strain>
    </source>
</reference>
<organism evidence="2">
    <name type="scientific">viral metagenome</name>
    <dbReference type="NCBI Taxonomy" id="1070528"/>
    <lineage>
        <taxon>unclassified sequences</taxon>
        <taxon>metagenomes</taxon>
        <taxon>organismal metagenomes</taxon>
    </lineage>
</organism>
<feature type="region of interest" description="Disordered" evidence="1">
    <location>
        <begin position="59"/>
        <end position="79"/>
    </location>
</feature>
<feature type="compositionally biased region" description="Basic residues" evidence="1">
    <location>
        <begin position="1"/>
        <end position="14"/>
    </location>
</feature>
<evidence type="ECO:0000256" key="1">
    <source>
        <dbReference type="SAM" id="MobiDB-lite"/>
    </source>
</evidence>
<accession>A0A6C0DT34</accession>
<dbReference type="EMBL" id="MN739665">
    <property type="protein sequence ID" value="QHT19373.1"/>
    <property type="molecule type" value="Genomic_DNA"/>
</dbReference>